<evidence type="ECO:0000313" key="2">
    <source>
        <dbReference type="Proteomes" id="UP000325182"/>
    </source>
</evidence>
<sequence length="130" mass="15223">MGAVILFDGVCNLCNNTVQFIIKRDDRAYFKFASLQSDAGKVVIEKFQINPKIDSIILIEQNKFYVKSEAALRVSKNLGGFWKVFFVFMVIPKKIRDKVYDFIAQNRYKWFGKRDSCMLPSSEMKKRFLE</sequence>
<dbReference type="Pfam" id="PF04134">
    <property type="entry name" value="DCC1-like"/>
    <property type="match status" value="1"/>
</dbReference>
<dbReference type="AlphaFoldDB" id="A0A5D4MES7"/>
<name>A0A5D4MES7_9BACI</name>
<organism evidence="1 2">
    <name type="scientific">Rossellomorea vietnamensis</name>
    <dbReference type="NCBI Taxonomy" id="218284"/>
    <lineage>
        <taxon>Bacteria</taxon>
        <taxon>Bacillati</taxon>
        <taxon>Bacillota</taxon>
        <taxon>Bacilli</taxon>
        <taxon>Bacillales</taxon>
        <taxon>Bacillaceae</taxon>
        <taxon>Rossellomorea</taxon>
    </lineage>
</organism>
<accession>A0A5D4MES7</accession>
<dbReference type="GO" id="GO:0015035">
    <property type="term" value="F:protein-disulfide reductase activity"/>
    <property type="evidence" value="ECO:0007669"/>
    <property type="project" value="InterPro"/>
</dbReference>
<dbReference type="Proteomes" id="UP000325182">
    <property type="component" value="Unassembled WGS sequence"/>
</dbReference>
<dbReference type="RefSeq" id="WP_148953454.1">
    <property type="nucleotide sequence ID" value="NZ_VTEG01000003.1"/>
</dbReference>
<protein>
    <submittedName>
        <fullName evidence="1">Thiol-disulfide oxidoreductase DCC family protein</fullName>
    </submittedName>
</protein>
<dbReference type="PANTHER" id="PTHR33639:SF2">
    <property type="entry name" value="DUF393 DOMAIN-CONTAINING PROTEIN"/>
    <property type="match status" value="1"/>
</dbReference>
<dbReference type="PANTHER" id="PTHR33639">
    <property type="entry name" value="THIOL-DISULFIDE OXIDOREDUCTASE DCC"/>
    <property type="match status" value="1"/>
</dbReference>
<comment type="caution">
    <text evidence="1">The sequence shown here is derived from an EMBL/GenBank/DDBJ whole genome shotgun (WGS) entry which is preliminary data.</text>
</comment>
<gene>
    <name evidence="1" type="ORF">FZC84_07630</name>
</gene>
<reference evidence="1 2" key="1">
    <citation type="submission" date="2019-08" db="EMBL/GenBank/DDBJ databases">
        <title>Bacillus genomes from the desert of Cuatro Cienegas, Coahuila.</title>
        <authorList>
            <person name="Olmedo-Alvarez G."/>
        </authorList>
    </citation>
    <scope>NUCLEOTIDE SEQUENCE [LARGE SCALE GENOMIC DNA]</scope>
    <source>
        <strain evidence="1 2">CH128b_4D</strain>
    </source>
</reference>
<dbReference type="EMBL" id="VTEG01000003">
    <property type="protein sequence ID" value="TYS00400.1"/>
    <property type="molecule type" value="Genomic_DNA"/>
</dbReference>
<dbReference type="InterPro" id="IPR007263">
    <property type="entry name" value="DCC1-like"/>
</dbReference>
<dbReference type="InterPro" id="IPR052927">
    <property type="entry name" value="DCC_oxidoreductase"/>
</dbReference>
<proteinExistence type="predicted"/>
<evidence type="ECO:0000313" key="1">
    <source>
        <dbReference type="EMBL" id="TYS00400.1"/>
    </source>
</evidence>